<feature type="domain" description="SsuA/THI5-like" evidence="4">
    <location>
        <begin position="270"/>
        <end position="392"/>
    </location>
</feature>
<keyword evidence="7" id="KW-1185">Reference proteome</keyword>
<dbReference type="RefSeq" id="WP_044223393.1">
    <property type="nucleotide sequence ID" value="NZ_JBKAGJ010000009.1"/>
</dbReference>
<keyword evidence="3" id="KW-0732">Signal</keyword>
<comment type="subcellular location">
    <subcellularLocation>
        <location evidence="1">Periplasm</location>
    </subcellularLocation>
</comment>
<dbReference type="InterPro" id="IPR000157">
    <property type="entry name" value="TIR_dom"/>
</dbReference>
<evidence type="ECO:0000256" key="2">
    <source>
        <dbReference type="ARBA" id="ARBA00010742"/>
    </source>
</evidence>
<protein>
    <recommendedName>
        <fullName evidence="8">TIR domain-containing protein</fullName>
    </recommendedName>
</protein>
<comment type="caution">
    <text evidence="6">The sequence shown here is derived from an EMBL/GenBank/DDBJ whole genome shotgun (WGS) entry which is preliminary data.</text>
</comment>
<dbReference type="OrthoDB" id="9815602at2"/>
<dbReference type="Proteomes" id="UP000029736">
    <property type="component" value="Unassembled WGS sequence"/>
</dbReference>
<evidence type="ECO:0000256" key="3">
    <source>
        <dbReference type="ARBA" id="ARBA00022729"/>
    </source>
</evidence>
<dbReference type="InterPro" id="IPR035897">
    <property type="entry name" value="Toll_tir_struct_dom_sf"/>
</dbReference>
<sequence>MPIQPIPETQDRSTNIHIAVLYARADQEAWEELEKQFTSINARYPNVHIWTATDIDIGGSVDRQLKDELKRADITLLLFSPEFVNDDIVDEEVRDLLTTYARFSDSDAYRKEERFIMPILLNHLYGWDDIYDQHFDIENLRVFDKLPEARESRGKVYESIAQSLEEYIARINAKSVQIALPTWIGFIPSIMYNGGFARNENTPLFQKYRREVHFELNDHLDQLCDDFKAGQIDMMWCTIDRLPYVADKIKEWSPKVFYQASWSNGADAILSRSRIKTVADLRGKRILYPQDSPSHTFLKYVLQEHGIRPEEVEAIPQKHTDLDLLTKRFIKDDTLDALVLWSPFVEACIAEGCGDIKVLTDSSDYPNLIADVLLTSEEYINLNREEITELLKGWFREVDHFLNDEFYPQKAVGVLVNAIIKPLPSIIPSSIRGSLEDALNNYFQTSLNKVHLCDLADNRRFFGIGHHEKGNAQDGEALYTQFLKRQYPHLADAAHLQWDVLSDTSLLSAL</sequence>
<reference evidence="6 7" key="1">
    <citation type="journal article" date="2014" name="Int. J. Syst. Evol. Microbiol.">
        <title>Phaeodactylibacter xiamenensis gen. nov., sp. nov., a member of the family Saprospiraceae isolated from the marine alga Phaeodactylum tricornutum.</title>
        <authorList>
            <person name="Chen Z.Jr."/>
            <person name="Lei X."/>
            <person name="Lai Q."/>
            <person name="Li Y."/>
            <person name="Zhang B."/>
            <person name="Zhang J."/>
            <person name="Zhang H."/>
            <person name="Yang L."/>
            <person name="Zheng W."/>
            <person name="Tian Y."/>
            <person name="Yu Z."/>
            <person name="Xu H.Jr."/>
            <person name="Zheng T."/>
        </authorList>
    </citation>
    <scope>NUCLEOTIDE SEQUENCE [LARGE SCALE GENOMIC DNA]</scope>
    <source>
        <strain evidence="6 7">KD52</strain>
    </source>
</reference>
<accession>A0A098S4F2</accession>
<dbReference type="Gene3D" id="3.40.190.10">
    <property type="entry name" value="Periplasmic binding protein-like II"/>
    <property type="match status" value="2"/>
</dbReference>
<dbReference type="SUPFAM" id="SSF52200">
    <property type="entry name" value="Toll/Interleukin receptor TIR domain"/>
    <property type="match status" value="1"/>
</dbReference>
<organism evidence="6 7">
    <name type="scientific">Phaeodactylibacter xiamenensis</name>
    <dbReference type="NCBI Taxonomy" id="1524460"/>
    <lineage>
        <taxon>Bacteria</taxon>
        <taxon>Pseudomonadati</taxon>
        <taxon>Bacteroidota</taxon>
        <taxon>Saprospiria</taxon>
        <taxon>Saprospirales</taxon>
        <taxon>Haliscomenobacteraceae</taxon>
        <taxon>Phaeodactylibacter</taxon>
    </lineage>
</organism>
<evidence type="ECO:0008006" key="8">
    <source>
        <dbReference type="Google" id="ProtNLM"/>
    </source>
</evidence>
<gene>
    <name evidence="6" type="ORF">IX84_17610</name>
</gene>
<dbReference type="Pfam" id="PF13676">
    <property type="entry name" value="TIR_2"/>
    <property type="match status" value="1"/>
</dbReference>
<evidence type="ECO:0000313" key="6">
    <source>
        <dbReference type="EMBL" id="KGE86876.1"/>
    </source>
</evidence>
<dbReference type="EMBL" id="JPOS01000039">
    <property type="protein sequence ID" value="KGE86876.1"/>
    <property type="molecule type" value="Genomic_DNA"/>
</dbReference>
<dbReference type="Pfam" id="PF09084">
    <property type="entry name" value="NMT1"/>
    <property type="match status" value="1"/>
</dbReference>
<evidence type="ECO:0000313" key="7">
    <source>
        <dbReference type="Proteomes" id="UP000029736"/>
    </source>
</evidence>
<feature type="domain" description="TIR" evidence="5">
    <location>
        <begin position="18"/>
        <end position="122"/>
    </location>
</feature>
<dbReference type="InterPro" id="IPR015168">
    <property type="entry name" value="SsuA/THI5"/>
</dbReference>
<evidence type="ECO:0000256" key="1">
    <source>
        <dbReference type="ARBA" id="ARBA00004418"/>
    </source>
</evidence>
<evidence type="ECO:0000259" key="4">
    <source>
        <dbReference type="Pfam" id="PF09084"/>
    </source>
</evidence>
<dbReference type="Gene3D" id="3.40.50.10140">
    <property type="entry name" value="Toll/interleukin-1 receptor homology (TIR) domain"/>
    <property type="match status" value="1"/>
</dbReference>
<evidence type="ECO:0000259" key="5">
    <source>
        <dbReference type="Pfam" id="PF13676"/>
    </source>
</evidence>
<dbReference type="PANTHER" id="PTHR30024:SF47">
    <property type="entry name" value="TAURINE-BINDING PERIPLASMIC PROTEIN"/>
    <property type="match status" value="1"/>
</dbReference>
<dbReference type="SUPFAM" id="SSF53850">
    <property type="entry name" value="Periplasmic binding protein-like II"/>
    <property type="match status" value="1"/>
</dbReference>
<dbReference type="PANTHER" id="PTHR30024">
    <property type="entry name" value="ALIPHATIC SULFONATES-BINDING PROTEIN-RELATED"/>
    <property type="match status" value="1"/>
</dbReference>
<dbReference type="AlphaFoldDB" id="A0A098S4F2"/>
<dbReference type="GO" id="GO:0042597">
    <property type="term" value="C:periplasmic space"/>
    <property type="evidence" value="ECO:0007669"/>
    <property type="project" value="UniProtKB-SubCell"/>
</dbReference>
<dbReference type="GO" id="GO:0007165">
    <property type="term" value="P:signal transduction"/>
    <property type="evidence" value="ECO:0007669"/>
    <property type="project" value="InterPro"/>
</dbReference>
<name>A0A098S4F2_9BACT</name>
<proteinExistence type="inferred from homology"/>
<dbReference type="STRING" id="1524460.IX84_17610"/>
<comment type="similarity">
    <text evidence="2">Belongs to the bacterial solute-binding protein SsuA/TauA family.</text>
</comment>